<reference evidence="3" key="1">
    <citation type="submission" date="2015-09" db="EMBL/GenBank/DDBJ databases">
        <authorList>
            <consortium name="Pathogen Informatics"/>
        </authorList>
    </citation>
    <scope>NUCLEOTIDE SEQUENCE [LARGE SCALE GENOMIC DNA]</scope>
    <source>
        <strain evidence="3">Lake Konstanz</strain>
    </source>
</reference>
<dbReference type="AlphaFoldDB" id="A0A0S4JPP8"/>
<feature type="coiled-coil region" evidence="1">
    <location>
        <begin position="515"/>
        <end position="564"/>
    </location>
</feature>
<protein>
    <recommendedName>
        <fullName evidence="4">Kinteoplast poly(A) polymerase complex 1 subunit</fullName>
    </recommendedName>
</protein>
<sequence>MMMLRFTRQLAQGRVPSAGSSLRNPQSFRSKQRRAIALGQATLQQEETVLGDSGMIASSVHKRAPAFKSPRGKFGRKNDYSHKMGKDLADRALSMTDNEWEQVPLPEKHSFTRYISKMLKDHPTMVTEQQRRRYFETTLVDPRDLNPHKTVKDTYERIKLGLPVTVKDPERQLGVSQAMYEAAEANMFDPDNAHVIENAMTHVKQVFVDYVRKKKQGLSTEAERRELARLMTDLNHQTQQHLANMFKYADAQLIKLARDEREKQVLHMREIAASLKQQSKESARNRSAKKKERIRDVIRNTFGLDAEVAGTILTNLRAQERFLELCEVMLRLTSGVGFHHSKNDESLDAYITNLRNLYSMDPAKFATVDLVRFMAAQEHTMPLDWAKRWYEKALLLPLQETEEYKALRRVQKDEEEKARVLISEDRYAPKVEDDANAPKLLENESAISDAANAQGSNSDTLDEATKRKALVAIEVASAARNQTEGVIRLVDKMFLRPDDSRLASVHEKRLRYLAFVQLERQIERAREHAKRFEGIEALPEAERCRELYQKIQERRNALEQSQQQGTEPPVPCVPMNVFEDAEVRQYFAEIQSIAKETIRALNRQNAADRKAEQISRILSVLKGGDASSPDGGGITESPAEQAKRLLEERKSKAMSRILNIVEKDVKEDVEWIDNLAEADRPPLLPIPEPMSYVSAEDIMAWKETRDDNQLEAGNPFKKRKSFQPSLMGMPWQVPDKPILFWGTGVSALHQGLQHAAEDAERRRKREPLAPPYPCPENPWGWKVAEDILDL</sequence>
<name>A0A0S4JPP8_BODSA</name>
<dbReference type="EMBL" id="CYKH01002157">
    <property type="protein sequence ID" value="CUG93485.1"/>
    <property type="molecule type" value="Genomic_DNA"/>
</dbReference>
<evidence type="ECO:0000313" key="3">
    <source>
        <dbReference type="Proteomes" id="UP000051952"/>
    </source>
</evidence>
<dbReference type="OrthoDB" id="272773at2759"/>
<keyword evidence="3" id="KW-1185">Reference proteome</keyword>
<organism evidence="2 3">
    <name type="scientific">Bodo saltans</name>
    <name type="common">Flagellated protozoan</name>
    <dbReference type="NCBI Taxonomy" id="75058"/>
    <lineage>
        <taxon>Eukaryota</taxon>
        <taxon>Discoba</taxon>
        <taxon>Euglenozoa</taxon>
        <taxon>Kinetoplastea</taxon>
        <taxon>Metakinetoplastina</taxon>
        <taxon>Eubodonida</taxon>
        <taxon>Bodonidae</taxon>
        <taxon>Bodo</taxon>
    </lineage>
</organism>
<dbReference type="VEuPathDB" id="TriTrypDB:BSAL_43120"/>
<keyword evidence="1" id="KW-0175">Coiled coil</keyword>
<dbReference type="Proteomes" id="UP000051952">
    <property type="component" value="Unassembled WGS sequence"/>
</dbReference>
<proteinExistence type="predicted"/>
<evidence type="ECO:0000256" key="1">
    <source>
        <dbReference type="SAM" id="Coils"/>
    </source>
</evidence>
<accession>A0A0S4JPP8</accession>
<gene>
    <name evidence="2" type="ORF">BSAL_43120</name>
</gene>
<evidence type="ECO:0000313" key="2">
    <source>
        <dbReference type="EMBL" id="CUG93485.1"/>
    </source>
</evidence>
<dbReference type="OMA" id="WAKRWYE"/>
<evidence type="ECO:0008006" key="4">
    <source>
        <dbReference type="Google" id="ProtNLM"/>
    </source>
</evidence>